<gene>
    <name evidence="2" type="ORF">GH807_09415</name>
</gene>
<keyword evidence="1" id="KW-0812">Transmembrane</keyword>
<reference evidence="2 3" key="1">
    <citation type="journal article" date="2020" name="mSystems">
        <title>Defining Genomic and Predicted Metabolic Features of the Acetobacterium Genus.</title>
        <authorList>
            <person name="Ross D.E."/>
            <person name="Marshall C.W."/>
            <person name="Gulliver D."/>
            <person name="May H.D."/>
            <person name="Norman R.S."/>
        </authorList>
    </citation>
    <scope>NUCLEOTIDE SEQUENCE [LARGE SCALE GENOMIC DNA]</scope>
    <source>
        <strain evidence="2 3">DSM 9173</strain>
    </source>
</reference>
<feature type="transmembrane region" description="Helical" evidence="1">
    <location>
        <begin position="12"/>
        <end position="35"/>
    </location>
</feature>
<keyword evidence="1" id="KW-0472">Membrane</keyword>
<dbReference type="RefSeq" id="WP_148603079.1">
    <property type="nucleotide sequence ID" value="NZ_RXYB01000005.1"/>
</dbReference>
<keyword evidence="1" id="KW-1133">Transmembrane helix</keyword>
<sequence>MNRFNKQNKSLSLFPRLLFSIIIFIVFFIFFYYGISSVSHTSIAEEKQSLETALKHAVVHCYSTEGNYPESLDYLVEHYGITYDAAKFFVDYRPIAANIMPDITIISLEDPS</sequence>
<evidence type="ECO:0000256" key="1">
    <source>
        <dbReference type="SAM" id="Phobius"/>
    </source>
</evidence>
<comment type="caution">
    <text evidence="2">The sequence shown here is derived from an EMBL/GenBank/DDBJ whole genome shotgun (WGS) entry which is preliminary data.</text>
</comment>
<accession>A0ABR6WL79</accession>
<dbReference type="Proteomes" id="UP000653358">
    <property type="component" value="Unassembled WGS sequence"/>
</dbReference>
<keyword evidence="3" id="KW-1185">Reference proteome</keyword>
<dbReference type="EMBL" id="WJBB01000009">
    <property type="protein sequence ID" value="MBC3797265.1"/>
    <property type="molecule type" value="Genomic_DNA"/>
</dbReference>
<protein>
    <submittedName>
        <fullName evidence="2">Uncharacterized protein</fullName>
    </submittedName>
</protein>
<name>A0ABR6WL79_9FIRM</name>
<evidence type="ECO:0000313" key="3">
    <source>
        <dbReference type="Proteomes" id="UP000653358"/>
    </source>
</evidence>
<organism evidence="2 3">
    <name type="scientific">Acetobacterium tundrae</name>
    <dbReference type="NCBI Taxonomy" id="132932"/>
    <lineage>
        <taxon>Bacteria</taxon>
        <taxon>Bacillati</taxon>
        <taxon>Bacillota</taxon>
        <taxon>Clostridia</taxon>
        <taxon>Eubacteriales</taxon>
        <taxon>Eubacteriaceae</taxon>
        <taxon>Acetobacterium</taxon>
    </lineage>
</organism>
<evidence type="ECO:0000313" key="2">
    <source>
        <dbReference type="EMBL" id="MBC3797265.1"/>
    </source>
</evidence>
<proteinExistence type="predicted"/>